<protein>
    <submittedName>
        <fullName evidence="4">Telomere repeat-binding factor 5</fullName>
    </submittedName>
</protein>
<dbReference type="GO" id="GO:0000781">
    <property type="term" value="C:chromosome, telomeric region"/>
    <property type="evidence" value="ECO:0007669"/>
    <property type="project" value="InterPro"/>
</dbReference>
<feature type="compositionally biased region" description="Acidic residues" evidence="1">
    <location>
        <begin position="289"/>
        <end position="314"/>
    </location>
</feature>
<keyword evidence="5" id="KW-1185">Reference proteome</keyword>
<proteinExistence type="predicted"/>
<sequence length="437" mass="49457">MAAERGASFAGSGDPSPEEMNGMAQLLAWFLIKHKFYNRQRYTKWHTAFYAVCESVSGVMTSETYHLLTLASLLVKVHSDQETTRVSLKRIVTLLERAILFPELAELRGALQVLLDEAKCQAVLQCCPADSPANKDGWTLLDEYFGSKQDSIDSEVGQELNRLLNGSENKSNAADMDRFLAKHSLSQFTEVLREFLTSAVTHLSSYRVYNNFHDHIKIDCSNHPKVTAVINGRVVQSGQQKPADEEEGGREEVETDGDRDGDRVGEEVQGVVQETQEGRKGWEGGEREGEGDDEEEEEDDEQEGEEYSGSEEELIDHKNEEELEDDSDFAYMTPSKRPRGQEINWESSSDLTDVTTPPSRLPERDPRGLVIRSRNSLMNSSPLKNVWSVQETEQLLKGVKQFGVGKWKRILDHFDFAPHRTSVSLKDKWRNLQGRKK</sequence>
<feature type="compositionally biased region" description="Polar residues" evidence="1">
    <location>
        <begin position="344"/>
        <end position="358"/>
    </location>
</feature>
<dbReference type="GO" id="GO:0042162">
    <property type="term" value="F:telomeric DNA binding"/>
    <property type="evidence" value="ECO:0007669"/>
    <property type="project" value="InterPro"/>
</dbReference>
<dbReference type="PROSITE" id="PS50090">
    <property type="entry name" value="MYB_LIKE"/>
    <property type="match status" value="1"/>
</dbReference>
<accession>A0AA35TJB7</accession>
<dbReference type="GO" id="GO:0031848">
    <property type="term" value="P:protection from non-homologous end joining at telomere"/>
    <property type="evidence" value="ECO:0007669"/>
    <property type="project" value="InterPro"/>
</dbReference>
<feature type="compositionally biased region" description="Basic and acidic residues" evidence="1">
    <location>
        <begin position="250"/>
        <end position="266"/>
    </location>
</feature>
<evidence type="ECO:0000259" key="3">
    <source>
        <dbReference type="PROSITE" id="PS51294"/>
    </source>
</evidence>
<dbReference type="Proteomes" id="UP001174909">
    <property type="component" value="Unassembled WGS sequence"/>
</dbReference>
<organism evidence="4 5">
    <name type="scientific">Geodia barretti</name>
    <name type="common">Barrett's horny sponge</name>
    <dbReference type="NCBI Taxonomy" id="519541"/>
    <lineage>
        <taxon>Eukaryota</taxon>
        <taxon>Metazoa</taxon>
        <taxon>Porifera</taxon>
        <taxon>Demospongiae</taxon>
        <taxon>Heteroscleromorpha</taxon>
        <taxon>Tetractinellida</taxon>
        <taxon>Astrophorina</taxon>
        <taxon>Geodiidae</taxon>
        <taxon>Geodia</taxon>
    </lineage>
</organism>
<dbReference type="SMART" id="SM00717">
    <property type="entry name" value="SANT"/>
    <property type="match status" value="1"/>
</dbReference>
<dbReference type="InterPro" id="IPR009057">
    <property type="entry name" value="Homeodomain-like_sf"/>
</dbReference>
<feature type="region of interest" description="Disordered" evidence="1">
    <location>
        <begin position="233"/>
        <end position="368"/>
    </location>
</feature>
<dbReference type="InterPro" id="IPR017930">
    <property type="entry name" value="Myb_dom"/>
</dbReference>
<dbReference type="PROSITE" id="PS51294">
    <property type="entry name" value="HTH_MYB"/>
    <property type="match status" value="1"/>
</dbReference>
<gene>
    <name evidence="4" type="ORF">GBAR_LOCUS27065</name>
</gene>
<evidence type="ECO:0000256" key="1">
    <source>
        <dbReference type="SAM" id="MobiDB-lite"/>
    </source>
</evidence>
<dbReference type="CDD" id="cd11660">
    <property type="entry name" value="SANT_TRF"/>
    <property type="match status" value="1"/>
</dbReference>
<name>A0AA35TJB7_GEOBA</name>
<dbReference type="Gene3D" id="1.10.246.220">
    <property type="match status" value="1"/>
</dbReference>
<evidence type="ECO:0000313" key="5">
    <source>
        <dbReference type="Proteomes" id="UP001174909"/>
    </source>
</evidence>
<reference evidence="4" key="1">
    <citation type="submission" date="2023-03" db="EMBL/GenBank/DDBJ databases">
        <authorList>
            <person name="Steffen K."/>
            <person name="Cardenas P."/>
        </authorList>
    </citation>
    <scope>NUCLEOTIDE SEQUENCE</scope>
</reference>
<dbReference type="SUPFAM" id="SSF46689">
    <property type="entry name" value="Homeodomain-like"/>
    <property type="match status" value="1"/>
</dbReference>
<feature type="domain" description="Myb-like" evidence="2">
    <location>
        <begin position="379"/>
        <end position="433"/>
    </location>
</feature>
<comment type="caution">
    <text evidence="4">The sequence shown here is derived from an EMBL/GenBank/DDBJ whole genome shotgun (WGS) entry which is preliminary data.</text>
</comment>
<dbReference type="EMBL" id="CASHTH010003779">
    <property type="protein sequence ID" value="CAI8049153.1"/>
    <property type="molecule type" value="Genomic_DNA"/>
</dbReference>
<evidence type="ECO:0000313" key="4">
    <source>
        <dbReference type="EMBL" id="CAI8049153.1"/>
    </source>
</evidence>
<dbReference type="Pfam" id="PF00249">
    <property type="entry name" value="Myb_DNA-binding"/>
    <property type="match status" value="1"/>
</dbReference>
<dbReference type="InterPro" id="IPR030657">
    <property type="entry name" value="TERF2"/>
</dbReference>
<dbReference type="AlphaFoldDB" id="A0AA35TJB7"/>
<dbReference type="PANTHER" id="PTHR46833:SF1">
    <property type="entry name" value="TELOMERIC REPEAT-BINDING FACTOR 2"/>
    <property type="match status" value="1"/>
</dbReference>
<feature type="compositionally biased region" description="Basic and acidic residues" evidence="1">
    <location>
        <begin position="276"/>
        <end position="288"/>
    </location>
</feature>
<dbReference type="PANTHER" id="PTHR46833">
    <property type="entry name" value="TELOMERIC REPEAT-BINDING FACTOR 2 TERF2"/>
    <property type="match status" value="1"/>
</dbReference>
<dbReference type="InterPro" id="IPR001005">
    <property type="entry name" value="SANT/Myb"/>
</dbReference>
<feature type="domain" description="HTH myb-type" evidence="3">
    <location>
        <begin position="387"/>
        <end position="437"/>
    </location>
</feature>
<dbReference type="GO" id="GO:0005634">
    <property type="term" value="C:nucleus"/>
    <property type="evidence" value="ECO:0007669"/>
    <property type="project" value="InterPro"/>
</dbReference>
<evidence type="ECO:0000259" key="2">
    <source>
        <dbReference type="PROSITE" id="PS50090"/>
    </source>
</evidence>